<dbReference type="PRINTS" id="PR01659">
    <property type="entry name" value="MCMPROTEIN3"/>
</dbReference>
<keyword evidence="5 10" id="KW-0347">Helicase</keyword>
<dbReference type="Gene3D" id="3.40.50.300">
    <property type="entry name" value="P-loop containing nucleotide triphosphate hydrolases"/>
    <property type="match status" value="1"/>
</dbReference>
<evidence type="ECO:0000313" key="13">
    <source>
        <dbReference type="Proteomes" id="UP000014978"/>
    </source>
</evidence>
<keyword evidence="13" id="KW-1185">Reference proteome</keyword>
<dbReference type="InterPro" id="IPR001208">
    <property type="entry name" value="MCM_dom"/>
</dbReference>
<evidence type="ECO:0000256" key="8">
    <source>
        <dbReference type="ARBA" id="ARBA00023242"/>
    </source>
</evidence>
<dbReference type="GO" id="GO:0006279">
    <property type="term" value="P:premeiotic DNA replication"/>
    <property type="evidence" value="ECO:0007669"/>
    <property type="project" value="UniProtKB-ARBA"/>
</dbReference>
<evidence type="ECO:0000256" key="10">
    <source>
        <dbReference type="RuleBase" id="RU368061"/>
    </source>
</evidence>
<dbReference type="OrthoDB" id="1882346at2759"/>
<dbReference type="GO" id="GO:0042555">
    <property type="term" value="C:MCM complex"/>
    <property type="evidence" value="ECO:0007669"/>
    <property type="project" value="UniProtKB-UniRule"/>
</dbReference>
<evidence type="ECO:0000256" key="4">
    <source>
        <dbReference type="ARBA" id="ARBA00022801"/>
    </source>
</evidence>
<evidence type="ECO:0000259" key="11">
    <source>
        <dbReference type="PROSITE" id="PS50051"/>
    </source>
</evidence>
<dbReference type="OMA" id="EANHIMV"/>
<dbReference type="GO" id="GO:0043596">
    <property type="term" value="C:nuclear replication fork"/>
    <property type="evidence" value="ECO:0007669"/>
    <property type="project" value="UniProtKB-ARBA"/>
</dbReference>
<dbReference type="Proteomes" id="UP000014978">
    <property type="component" value="Unassembled WGS sequence"/>
</dbReference>
<dbReference type="SUPFAM" id="SSF52540">
    <property type="entry name" value="P-loop containing nucleoside triphosphate hydrolases"/>
    <property type="match status" value="1"/>
</dbReference>
<evidence type="ECO:0000256" key="9">
    <source>
        <dbReference type="RuleBase" id="RU004070"/>
    </source>
</evidence>
<evidence type="ECO:0000256" key="3">
    <source>
        <dbReference type="ARBA" id="ARBA00022741"/>
    </source>
</evidence>
<dbReference type="VEuPathDB" id="MicrosporidiaDB:SLOPH_309"/>
<dbReference type="AlphaFoldDB" id="S7W8S0"/>
<dbReference type="PROSITE" id="PS50051">
    <property type="entry name" value="MCM_2"/>
    <property type="match status" value="1"/>
</dbReference>
<reference evidence="13" key="1">
    <citation type="journal article" date="2013" name="PLoS Genet.">
        <title>The genome of Spraguea lophii and the basis of host-microsporidian interactions.</title>
        <authorList>
            <person name="Campbell S.E."/>
            <person name="Williams T.A."/>
            <person name="Yousuf A."/>
            <person name="Soanes D.M."/>
            <person name="Paszkiewicz K.H."/>
            <person name="Williams B.A.P."/>
        </authorList>
    </citation>
    <scope>NUCLEOTIDE SEQUENCE [LARGE SCALE GENOMIC DNA]</scope>
    <source>
        <strain evidence="13">42_110</strain>
    </source>
</reference>
<dbReference type="InterPro" id="IPR041562">
    <property type="entry name" value="MCM_lid"/>
</dbReference>
<dbReference type="InterPro" id="IPR012340">
    <property type="entry name" value="NA-bd_OB-fold"/>
</dbReference>
<protein>
    <recommendedName>
        <fullName evidence="10">DNA replication licensing factor MCM3</fullName>
        <ecNumber evidence="10">3.6.4.12</ecNumber>
    </recommendedName>
</protein>
<evidence type="ECO:0000256" key="2">
    <source>
        <dbReference type="ARBA" id="ARBA00022705"/>
    </source>
</evidence>
<keyword evidence="3 9" id="KW-0547">Nucleotide-binding</keyword>
<evidence type="ECO:0000256" key="7">
    <source>
        <dbReference type="ARBA" id="ARBA00023125"/>
    </source>
</evidence>
<evidence type="ECO:0000313" key="12">
    <source>
        <dbReference type="EMBL" id="EPR79251.1"/>
    </source>
</evidence>
<dbReference type="GO" id="GO:1902975">
    <property type="term" value="P:mitotic DNA replication initiation"/>
    <property type="evidence" value="ECO:0007669"/>
    <property type="project" value="TreeGrafter"/>
</dbReference>
<sequence length="646" mass="73486">MDYVGNFKEYISGININLDDERLILDINKIRLFNKDLAKSILEEPLTVIPLLEEELEKNYAKKIFIGLSGCFGEYFLSPRNICTEHLGKMVVIEGIMTSCSLVRPKLMKSVHFCEKNNNFYEKDYRDSTMITKLPITNFSYPTKDGEGNTLRTEYGMSRFFDHQSIIVQEMPENSPPGQLPRSLEVILTYDLVDQIRPGDRVRVYGIYKSLNHSGINFPKAFKTVVIANNIEKLNYEEKIEVSLDEIQRLGANENVVDLIVDSIAPSIFGHKEIKLALLLMMVGGNEVLFKNGGKIRGDINILIIGDPSTAKSQLLRYVMKMSPLVVSTTGKGSSGVGLTAAVVQDKDTGEKRLEAGAMVLADRGVVTIDEFDKMDYGDRVAIHEVMEQQTVTISKAGIHTTLNARCSVLAAANPIFGQYKQFLKPQDNIKLPESLMTRFDLIFITLDHSDTDWDRKISEHILKLRSIEDENAQLNQDLIKEFIKYAKQLRPVLTPEAAEIITNFYVSLRQNQTKDQIITITPRTLETLIRLSTAHAKVRLSLEVNTDDAKMAIEVFNNTFKKEEKTVKRIKTNGKENIENIMVVKIKEAILKIRENDKANFISVDDFMRDENVKGWNKEEVEKVLQELDRQDLIMLRDGLIIFMD</sequence>
<proteinExistence type="inferred from homology"/>
<dbReference type="HOGENOM" id="CLU_000995_6_0_1"/>
<dbReference type="InterPro" id="IPR027417">
    <property type="entry name" value="P-loop_NTPase"/>
</dbReference>
<organism evidence="12 13">
    <name type="scientific">Spraguea lophii (strain 42_110)</name>
    <name type="common">Microsporidian parasite</name>
    <dbReference type="NCBI Taxonomy" id="1358809"/>
    <lineage>
        <taxon>Eukaryota</taxon>
        <taxon>Fungi</taxon>
        <taxon>Fungi incertae sedis</taxon>
        <taxon>Microsporidia</taxon>
        <taxon>Spragueidae</taxon>
        <taxon>Spraguea</taxon>
    </lineage>
</organism>
<dbReference type="InParanoid" id="S7W8S0"/>
<evidence type="ECO:0000256" key="5">
    <source>
        <dbReference type="ARBA" id="ARBA00022806"/>
    </source>
</evidence>
<dbReference type="Gene3D" id="2.40.50.140">
    <property type="entry name" value="Nucleic acid-binding proteins"/>
    <property type="match status" value="1"/>
</dbReference>
<comment type="caution">
    <text evidence="12">The sequence shown here is derived from an EMBL/GenBank/DDBJ whole genome shotgun (WGS) entry which is preliminary data.</text>
</comment>
<dbReference type="GO" id="GO:0003697">
    <property type="term" value="F:single-stranded DNA binding"/>
    <property type="evidence" value="ECO:0007669"/>
    <property type="project" value="TreeGrafter"/>
</dbReference>
<keyword evidence="8 10" id="KW-0539">Nucleus</keyword>
<keyword evidence="2 10" id="KW-0235">DNA replication</keyword>
<dbReference type="GO" id="GO:0000727">
    <property type="term" value="P:double-strand break repair via break-induced replication"/>
    <property type="evidence" value="ECO:0007669"/>
    <property type="project" value="TreeGrafter"/>
</dbReference>
<dbReference type="FunFam" id="3.40.50.300:FF:000826">
    <property type="entry name" value="Replicative DNA helicase Mcm"/>
    <property type="match status" value="1"/>
</dbReference>
<dbReference type="InterPro" id="IPR031327">
    <property type="entry name" value="MCM"/>
</dbReference>
<dbReference type="SUPFAM" id="SSF50249">
    <property type="entry name" value="Nucleic acid-binding proteins"/>
    <property type="match status" value="1"/>
</dbReference>
<dbReference type="PRINTS" id="PR01657">
    <property type="entry name" value="MCMFAMILY"/>
</dbReference>
<name>S7W8S0_SPRLO</name>
<dbReference type="EC" id="3.6.4.12" evidence="10"/>
<dbReference type="Pfam" id="PF17207">
    <property type="entry name" value="MCM_OB"/>
    <property type="match status" value="1"/>
</dbReference>
<comment type="subunit">
    <text evidence="10">Component of the MCM2-7 complex.</text>
</comment>
<comment type="function">
    <text evidence="10">Acts as component of the MCM2-7 complex (MCM complex) which is the replicative helicase essential for 'once per cell cycle' DNA replication initiation and elongation in eukaryotic cells. The active ATPase sites in the MCM2-7 ring are formed through the interaction surfaces of two neighboring subunits such that a critical structure of a conserved arginine finger motif is provided in trans relative to the ATP-binding site of the Walker A box of the adjacent subunit. The six ATPase active sites, however, are likely to contribute differentially to the complex helicase activity.</text>
</comment>
<dbReference type="GO" id="GO:0005656">
    <property type="term" value="C:nuclear pre-replicative complex"/>
    <property type="evidence" value="ECO:0007669"/>
    <property type="project" value="UniProtKB-ARBA"/>
</dbReference>
<dbReference type="InterPro" id="IPR033762">
    <property type="entry name" value="MCM_OB"/>
</dbReference>
<dbReference type="PANTHER" id="PTHR11630">
    <property type="entry name" value="DNA REPLICATION LICENSING FACTOR MCM FAMILY MEMBER"/>
    <property type="match status" value="1"/>
</dbReference>
<dbReference type="Pfam" id="PF17855">
    <property type="entry name" value="MCM_lid"/>
    <property type="match status" value="1"/>
</dbReference>
<gene>
    <name evidence="12" type="ORF">SLOPH_309</name>
</gene>
<dbReference type="FunCoup" id="S7W8S0">
    <property type="interactions" value="250"/>
</dbReference>
<dbReference type="GO" id="GO:0017116">
    <property type="term" value="F:single-stranded DNA helicase activity"/>
    <property type="evidence" value="ECO:0007669"/>
    <property type="project" value="TreeGrafter"/>
</dbReference>
<evidence type="ECO:0000256" key="1">
    <source>
        <dbReference type="ARBA" id="ARBA00004123"/>
    </source>
</evidence>
<keyword evidence="7 9" id="KW-0238">DNA-binding</keyword>
<evidence type="ECO:0000256" key="6">
    <source>
        <dbReference type="ARBA" id="ARBA00022840"/>
    </source>
</evidence>
<dbReference type="GO" id="GO:0016787">
    <property type="term" value="F:hydrolase activity"/>
    <property type="evidence" value="ECO:0007669"/>
    <property type="project" value="UniProtKB-KW"/>
</dbReference>
<dbReference type="STRING" id="1358809.S7W8S0"/>
<dbReference type="GO" id="GO:0005524">
    <property type="term" value="F:ATP binding"/>
    <property type="evidence" value="ECO:0007669"/>
    <property type="project" value="UniProtKB-UniRule"/>
</dbReference>
<comment type="similarity">
    <text evidence="9">Belongs to the MCM family.</text>
</comment>
<comment type="catalytic activity">
    <reaction evidence="10">
        <text>ATP + H2O = ADP + phosphate + H(+)</text>
        <dbReference type="Rhea" id="RHEA:13065"/>
        <dbReference type="ChEBI" id="CHEBI:15377"/>
        <dbReference type="ChEBI" id="CHEBI:15378"/>
        <dbReference type="ChEBI" id="CHEBI:30616"/>
        <dbReference type="ChEBI" id="CHEBI:43474"/>
        <dbReference type="ChEBI" id="CHEBI:456216"/>
        <dbReference type="EC" id="3.6.4.12"/>
    </reaction>
</comment>
<feature type="domain" description="MCM C-terminal AAA(+) ATPase" evidence="11">
    <location>
        <begin position="256"/>
        <end position="462"/>
    </location>
</feature>
<dbReference type="InterPro" id="IPR008046">
    <property type="entry name" value="Mcm3"/>
</dbReference>
<accession>S7W8S0</accession>
<comment type="subcellular location">
    <subcellularLocation>
        <location evidence="1 10">Nucleus</location>
    </subcellularLocation>
</comment>
<dbReference type="GO" id="GO:0006271">
    <property type="term" value="P:DNA strand elongation involved in DNA replication"/>
    <property type="evidence" value="ECO:0007669"/>
    <property type="project" value="TreeGrafter"/>
</dbReference>
<dbReference type="Gene3D" id="2.20.28.10">
    <property type="match status" value="1"/>
</dbReference>
<dbReference type="PANTHER" id="PTHR11630:SF46">
    <property type="entry name" value="DNA REPLICATION LICENSING FACTOR MCM3-RELATED"/>
    <property type="match status" value="1"/>
</dbReference>
<keyword evidence="4 10" id="KW-0378">Hydrolase</keyword>
<dbReference type="SMART" id="SM00350">
    <property type="entry name" value="MCM"/>
    <property type="match status" value="1"/>
</dbReference>
<keyword evidence="6 9" id="KW-0067">ATP-binding</keyword>
<dbReference type="GO" id="GO:0031261">
    <property type="term" value="C:DNA replication preinitiation complex"/>
    <property type="evidence" value="ECO:0007669"/>
    <property type="project" value="UniProtKB-ARBA"/>
</dbReference>
<dbReference type="Pfam" id="PF00493">
    <property type="entry name" value="MCM"/>
    <property type="match status" value="1"/>
</dbReference>
<dbReference type="EMBL" id="ATCN01000328">
    <property type="protein sequence ID" value="EPR79251.1"/>
    <property type="molecule type" value="Genomic_DNA"/>
</dbReference>